<dbReference type="AlphaFoldDB" id="A0A166MGJ4"/>
<evidence type="ECO:0000256" key="1">
    <source>
        <dbReference type="ARBA" id="ARBA00005234"/>
    </source>
</evidence>
<gene>
    <name evidence="6" type="ORF">CT0861_10130</name>
</gene>
<keyword evidence="3" id="KW-0378">Hydrolase</keyword>
<dbReference type="Proteomes" id="UP000076552">
    <property type="component" value="Unassembled WGS sequence"/>
</dbReference>
<evidence type="ECO:0000256" key="2">
    <source>
        <dbReference type="ARBA" id="ARBA00022670"/>
    </source>
</evidence>
<dbReference type="SUPFAM" id="SSF54001">
    <property type="entry name" value="Cysteine proteinases"/>
    <property type="match status" value="1"/>
</dbReference>
<feature type="region of interest" description="Disordered" evidence="4">
    <location>
        <begin position="440"/>
        <end position="468"/>
    </location>
</feature>
<dbReference type="InterPro" id="IPR003653">
    <property type="entry name" value="Peptidase_C48_C"/>
</dbReference>
<dbReference type="InterPro" id="IPR038765">
    <property type="entry name" value="Papain-like_cys_pep_sf"/>
</dbReference>
<evidence type="ECO:0000313" key="6">
    <source>
        <dbReference type="EMBL" id="KZL64639.1"/>
    </source>
</evidence>
<evidence type="ECO:0000256" key="3">
    <source>
        <dbReference type="ARBA" id="ARBA00022801"/>
    </source>
</evidence>
<feature type="compositionally biased region" description="Polar residues" evidence="4">
    <location>
        <begin position="451"/>
        <end position="463"/>
    </location>
</feature>
<accession>A0A166MGJ4</accession>
<dbReference type="Pfam" id="PF02902">
    <property type="entry name" value="Peptidase_C48"/>
    <property type="match status" value="1"/>
</dbReference>
<organism evidence="6 7">
    <name type="scientific">Colletotrichum tofieldiae</name>
    <dbReference type="NCBI Taxonomy" id="708197"/>
    <lineage>
        <taxon>Eukaryota</taxon>
        <taxon>Fungi</taxon>
        <taxon>Dikarya</taxon>
        <taxon>Ascomycota</taxon>
        <taxon>Pezizomycotina</taxon>
        <taxon>Sordariomycetes</taxon>
        <taxon>Hypocreomycetidae</taxon>
        <taxon>Glomerellales</taxon>
        <taxon>Glomerellaceae</taxon>
        <taxon>Colletotrichum</taxon>
        <taxon>Colletotrichum spaethianum species complex</taxon>
    </lineage>
</organism>
<dbReference type="GO" id="GO:0019783">
    <property type="term" value="F:ubiquitin-like protein peptidase activity"/>
    <property type="evidence" value="ECO:0007669"/>
    <property type="project" value="UniProtKB-ARBA"/>
</dbReference>
<reference evidence="6 7" key="1">
    <citation type="submission" date="2015-06" db="EMBL/GenBank/DDBJ databases">
        <title>Survival trade-offs in plant roots during colonization by closely related pathogenic and mutualistic fungi.</title>
        <authorList>
            <person name="Hacquard S."/>
            <person name="Kracher B."/>
            <person name="Hiruma K."/>
            <person name="Weinman A."/>
            <person name="Muench P."/>
            <person name="Garrido Oter R."/>
            <person name="Ver Loren van Themaat E."/>
            <person name="Dallerey J.-F."/>
            <person name="Damm U."/>
            <person name="Henrissat B."/>
            <person name="Lespinet O."/>
            <person name="Thon M."/>
            <person name="Kemen E."/>
            <person name="McHardy A.C."/>
            <person name="Schulze-Lefert P."/>
            <person name="O'Connell R.J."/>
        </authorList>
    </citation>
    <scope>NUCLEOTIDE SEQUENCE [LARGE SCALE GENOMIC DNA]</scope>
    <source>
        <strain evidence="6 7">0861</strain>
    </source>
</reference>
<keyword evidence="7" id="KW-1185">Reference proteome</keyword>
<dbReference type="GO" id="GO:0006508">
    <property type="term" value="P:proteolysis"/>
    <property type="evidence" value="ECO:0007669"/>
    <property type="project" value="UniProtKB-KW"/>
</dbReference>
<dbReference type="GO" id="GO:0008234">
    <property type="term" value="F:cysteine-type peptidase activity"/>
    <property type="evidence" value="ECO:0007669"/>
    <property type="project" value="InterPro"/>
</dbReference>
<evidence type="ECO:0000256" key="4">
    <source>
        <dbReference type="SAM" id="MobiDB-lite"/>
    </source>
</evidence>
<feature type="region of interest" description="Disordered" evidence="4">
    <location>
        <begin position="158"/>
        <end position="209"/>
    </location>
</feature>
<sequence length="855" mass="93276">MDCWSAEVNDFIRSCSEACAKAQNDSRSVARRFFDIESRATANGQVNRLDLRAKLPRPVASYVVSGCDTDSLKYPDWTCLPKLRKACDAWDIDSSLCLFLLCVSTHGRRFFDALKSLAQLSRDRRTTCKPIPGVDKTAEGLVTADVLGLVDELRAELPSPYSNQPKRQAPGLNASAEPSRIQPSTVDKTDADDSLVNTTAESPNLDSQFGASLNANIFDTSYHDHESGDSTGHVVESLEQDSGEPFHSSDRLTRGISDHDIESVTPLEPSHHHLSTIDEVTELDDDSDQRTEGSRYSSGADYSAVEEARRQQIPEPEDSFHTLDTVFALKDDNLSDLDNIFDTVPLEYNDELADLDEASNLHCTGSSGLLQQPTGSSTPTRPQAPGTLVAPNIDTVQATSALEMAQAVQEDGVASGGFKLSQATLELEQPRPLGMHVEISRKRKERAMTSPEASSSKRPNTSSIDEDPLGSLVPGSCVIGSVMSATLYGLSDLLPHSTLVAKCTAQELAHSHGRTAMKLNEMLRLAAAHVKILLPFNSCNHWSLAVATARSDDTDVTIEMYDSISSNARAVMPLQSEAQSRVAHLLKFRSRSSAPIPPALPPSSRCSLRQSIQQTNDTDCGVAVAVHAFYDLSQVLLPLETDFLLWRRLLAAFLAARIDPKRPPSALGTIRAAHQKSMGIKSKPDIVIQIPKTLRDLCASKPLSELATLEYSRAKECSAGLVELLHSIESSQKATDEMLKTNQATTQAAVHDARKILRQLWAMTETTPSSVEALVRKLANVGKALREVADDEDTAALLRKRIETIESELTVERDRVTRDNNRRLLGTTGLRALEDELGVVEQELVALGPVMSSRV</sequence>
<comment type="caution">
    <text evidence="6">The sequence shown here is derived from an EMBL/GenBank/DDBJ whole genome shotgun (WGS) entry which is preliminary data.</text>
</comment>
<evidence type="ECO:0000313" key="7">
    <source>
        <dbReference type="Proteomes" id="UP000076552"/>
    </source>
</evidence>
<dbReference type="Gene3D" id="3.40.395.10">
    <property type="entry name" value="Adenoviral Proteinase, Chain A"/>
    <property type="match status" value="1"/>
</dbReference>
<comment type="similarity">
    <text evidence="1">Belongs to the peptidase C48 family.</text>
</comment>
<protein>
    <recommendedName>
        <fullName evidence="5">Ubiquitin-like protease family profile domain-containing protein</fullName>
    </recommendedName>
</protein>
<name>A0A166MGJ4_9PEZI</name>
<dbReference type="EMBL" id="LFIV01000263">
    <property type="protein sequence ID" value="KZL64639.1"/>
    <property type="molecule type" value="Genomic_DNA"/>
</dbReference>
<evidence type="ECO:0000259" key="5">
    <source>
        <dbReference type="Pfam" id="PF02902"/>
    </source>
</evidence>
<feature type="domain" description="Ubiquitin-like protease family profile" evidence="5">
    <location>
        <begin position="532"/>
        <end position="622"/>
    </location>
</feature>
<proteinExistence type="inferred from homology"/>
<feature type="compositionally biased region" description="Polar residues" evidence="4">
    <location>
        <begin position="195"/>
        <end position="209"/>
    </location>
</feature>
<keyword evidence="2" id="KW-0645">Protease</keyword>
<dbReference type="STRING" id="708197.A0A166MGJ4"/>
<feature type="region of interest" description="Disordered" evidence="4">
    <location>
        <begin position="262"/>
        <end position="318"/>
    </location>
</feature>